<dbReference type="AlphaFoldDB" id="A0A2J6TMT8"/>
<reference evidence="2 3" key="1">
    <citation type="submission" date="2016-04" db="EMBL/GenBank/DDBJ databases">
        <title>A degradative enzymes factory behind the ericoid mycorrhizal symbiosis.</title>
        <authorList>
            <consortium name="DOE Joint Genome Institute"/>
            <person name="Martino E."/>
            <person name="Morin E."/>
            <person name="Grelet G."/>
            <person name="Kuo A."/>
            <person name="Kohler A."/>
            <person name="Daghino S."/>
            <person name="Barry K."/>
            <person name="Choi C."/>
            <person name="Cichocki N."/>
            <person name="Clum A."/>
            <person name="Copeland A."/>
            <person name="Hainaut M."/>
            <person name="Haridas S."/>
            <person name="Labutti K."/>
            <person name="Lindquist E."/>
            <person name="Lipzen A."/>
            <person name="Khouja H.-R."/>
            <person name="Murat C."/>
            <person name="Ohm R."/>
            <person name="Olson A."/>
            <person name="Spatafora J."/>
            <person name="Veneault-Fourrey C."/>
            <person name="Henrissat B."/>
            <person name="Grigoriev I."/>
            <person name="Martin F."/>
            <person name="Perotto S."/>
        </authorList>
    </citation>
    <scope>NUCLEOTIDE SEQUENCE [LARGE SCALE GENOMIC DNA]</scope>
    <source>
        <strain evidence="2 3">E</strain>
    </source>
</reference>
<accession>A0A2J6TMT8</accession>
<dbReference type="Proteomes" id="UP000235371">
    <property type="component" value="Unassembled WGS sequence"/>
</dbReference>
<evidence type="ECO:0000313" key="3">
    <source>
        <dbReference type="Proteomes" id="UP000235371"/>
    </source>
</evidence>
<keyword evidence="3" id="KW-1185">Reference proteome</keyword>
<dbReference type="RefSeq" id="XP_024741243.1">
    <property type="nucleotide sequence ID" value="XM_024886473.1"/>
</dbReference>
<evidence type="ECO:0000313" key="2">
    <source>
        <dbReference type="EMBL" id="PMD64339.1"/>
    </source>
</evidence>
<name>A0A2J6TMT8_9HELO</name>
<proteinExistence type="predicted"/>
<feature type="region of interest" description="Disordered" evidence="1">
    <location>
        <begin position="73"/>
        <end position="111"/>
    </location>
</feature>
<organism evidence="2 3">
    <name type="scientific">Hyaloscypha bicolor E</name>
    <dbReference type="NCBI Taxonomy" id="1095630"/>
    <lineage>
        <taxon>Eukaryota</taxon>
        <taxon>Fungi</taxon>
        <taxon>Dikarya</taxon>
        <taxon>Ascomycota</taxon>
        <taxon>Pezizomycotina</taxon>
        <taxon>Leotiomycetes</taxon>
        <taxon>Helotiales</taxon>
        <taxon>Hyaloscyphaceae</taxon>
        <taxon>Hyaloscypha</taxon>
        <taxon>Hyaloscypha bicolor</taxon>
    </lineage>
</organism>
<feature type="region of interest" description="Disordered" evidence="1">
    <location>
        <begin position="126"/>
        <end position="155"/>
    </location>
</feature>
<dbReference type="EMBL" id="KZ613767">
    <property type="protein sequence ID" value="PMD64339.1"/>
    <property type="molecule type" value="Genomic_DNA"/>
</dbReference>
<dbReference type="GeneID" id="36594550"/>
<gene>
    <name evidence="2" type="ORF">K444DRAFT_660524</name>
</gene>
<evidence type="ECO:0000256" key="1">
    <source>
        <dbReference type="SAM" id="MobiDB-lite"/>
    </source>
</evidence>
<protein>
    <submittedName>
        <fullName evidence="2">Uncharacterized protein</fullName>
    </submittedName>
</protein>
<sequence>MSEHHGPKPDLVSGILTTATQCTSSNDSYHSATSSLTQEEIDSDDITFYGNSGLPMTTTTRHTYGIEGRFVDGAGPRFENTQSVTKQPGFNTYTVRPLPGGGRKVPCPDDTFMTRLGPNVVEFKVNKRRSARQQSHGSESALLGHPNNHTSPPSR</sequence>
<feature type="compositionally biased region" description="Polar residues" evidence="1">
    <location>
        <begin position="79"/>
        <end position="94"/>
    </location>
</feature>
<dbReference type="InParanoid" id="A0A2J6TMT8"/>